<organism evidence="1 2">
    <name type="scientific">Eimeria maxima</name>
    <name type="common">Coccidian parasite</name>
    <dbReference type="NCBI Taxonomy" id="5804"/>
    <lineage>
        <taxon>Eukaryota</taxon>
        <taxon>Sar</taxon>
        <taxon>Alveolata</taxon>
        <taxon>Apicomplexa</taxon>
        <taxon>Conoidasida</taxon>
        <taxon>Coccidia</taxon>
        <taxon>Eucoccidiorida</taxon>
        <taxon>Eimeriorina</taxon>
        <taxon>Eimeriidae</taxon>
        <taxon>Eimeria</taxon>
    </lineage>
</organism>
<dbReference type="Proteomes" id="UP000030763">
    <property type="component" value="Unassembled WGS sequence"/>
</dbReference>
<evidence type="ECO:0000313" key="2">
    <source>
        <dbReference type="Proteomes" id="UP000030763"/>
    </source>
</evidence>
<evidence type="ECO:0000313" key="1">
    <source>
        <dbReference type="EMBL" id="CDJ58948.1"/>
    </source>
</evidence>
<dbReference type="VEuPathDB" id="ToxoDB:EMWEY_00054620"/>
<dbReference type="AlphaFoldDB" id="U6M7A0"/>
<gene>
    <name evidence="1" type="ORF">EMWEY_00054620</name>
</gene>
<dbReference type="GeneID" id="25339448"/>
<proteinExistence type="predicted"/>
<sequence length="158" mass="17251">MLADPCCSVKYSIAMEFGGNWSGGHFKLQIVARFAAFRHSSSTSREIVCVEERPRAHGVGRAVVTTLINDEVSQASGFHMPDHINTDVPPFLGPEPQPPVAPELRGVDTEMEHVTDYLSTTSDTSSDCENVPEERAHEVDEIRGSLFGGPTTERSPLI</sequence>
<protein>
    <submittedName>
        <fullName evidence="1">Uncharacterized protein</fullName>
    </submittedName>
</protein>
<keyword evidence="2" id="KW-1185">Reference proteome</keyword>
<reference evidence="1" key="1">
    <citation type="submission" date="2013-10" db="EMBL/GenBank/DDBJ databases">
        <title>Genomic analysis of the causative agents of coccidiosis in chickens.</title>
        <authorList>
            <person name="Reid A.J."/>
            <person name="Blake D."/>
            <person name="Billington K."/>
            <person name="Browne H."/>
            <person name="Dunn M."/>
            <person name="Hung S."/>
            <person name="Kawahara F."/>
            <person name="Miranda-Saavedra D."/>
            <person name="Mourier T."/>
            <person name="Nagra H."/>
            <person name="Otto T.D."/>
            <person name="Rawlings N."/>
            <person name="Sanchez A."/>
            <person name="Sanders M."/>
            <person name="Subramaniam C."/>
            <person name="Tay Y."/>
            <person name="Dear P."/>
            <person name="Doerig C."/>
            <person name="Gruber A."/>
            <person name="Parkinson J."/>
            <person name="Shirley M."/>
            <person name="Wan K.L."/>
            <person name="Berriman M."/>
            <person name="Tomley F."/>
            <person name="Pain A."/>
        </authorList>
    </citation>
    <scope>NUCLEOTIDE SEQUENCE [LARGE SCALE GENOMIC DNA]</scope>
    <source>
        <strain evidence="1">Weybridge</strain>
    </source>
</reference>
<accession>U6M7A0</accession>
<dbReference type="EMBL" id="HG719975">
    <property type="protein sequence ID" value="CDJ58948.1"/>
    <property type="molecule type" value="Genomic_DNA"/>
</dbReference>
<reference evidence="1" key="2">
    <citation type="submission" date="2013-10" db="EMBL/GenBank/DDBJ databases">
        <authorList>
            <person name="Aslett M."/>
        </authorList>
    </citation>
    <scope>NUCLEOTIDE SEQUENCE [LARGE SCALE GENOMIC DNA]</scope>
    <source>
        <strain evidence="1">Weybridge</strain>
    </source>
</reference>
<name>U6M7A0_EIMMA</name>
<dbReference type="RefSeq" id="XP_013335596.1">
    <property type="nucleotide sequence ID" value="XM_013480142.1"/>
</dbReference>